<protein>
    <submittedName>
        <fullName evidence="15">TonB-dependent receptor</fullName>
    </submittedName>
</protein>
<keyword evidence="12" id="KW-0732">Signal</keyword>
<keyword evidence="15" id="KW-0675">Receptor</keyword>
<evidence type="ECO:0000256" key="1">
    <source>
        <dbReference type="ARBA" id="ARBA00004571"/>
    </source>
</evidence>
<proteinExistence type="inferred from homology"/>
<dbReference type="InterPro" id="IPR000531">
    <property type="entry name" value="Beta-barrel_TonB"/>
</dbReference>
<comment type="similarity">
    <text evidence="11">Belongs to the TonB-dependent receptor family.</text>
</comment>
<reference evidence="15 16" key="1">
    <citation type="submission" date="2022-06" db="EMBL/GenBank/DDBJ databases">
        <title>Endosaccharibacter gen. nov., sp. nov., endophytic bacteria isolated from sugarcane.</title>
        <authorList>
            <person name="Pitiwittayakul N."/>
            <person name="Yukphan P."/>
            <person name="Charoenyingcharoen P."/>
            <person name="Tanasupawat S."/>
        </authorList>
    </citation>
    <scope>NUCLEOTIDE SEQUENCE [LARGE SCALE GENOMIC DNA]</scope>
    <source>
        <strain evidence="15 16">KSS8</strain>
    </source>
</reference>
<evidence type="ECO:0000256" key="5">
    <source>
        <dbReference type="ARBA" id="ARBA00022692"/>
    </source>
</evidence>
<evidence type="ECO:0000259" key="14">
    <source>
        <dbReference type="Pfam" id="PF07715"/>
    </source>
</evidence>
<organism evidence="15 16">
    <name type="scientific">Endosaccharibacter trunci</name>
    <dbReference type="NCBI Taxonomy" id="2812733"/>
    <lineage>
        <taxon>Bacteria</taxon>
        <taxon>Pseudomonadati</taxon>
        <taxon>Pseudomonadota</taxon>
        <taxon>Alphaproteobacteria</taxon>
        <taxon>Acetobacterales</taxon>
        <taxon>Acetobacteraceae</taxon>
        <taxon>Endosaccharibacter</taxon>
    </lineage>
</organism>
<dbReference type="Gene3D" id="2.40.170.20">
    <property type="entry name" value="TonB-dependent receptor, beta-barrel domain"/>
    <property type="match status" value="1"/>
</dbReference>
<sequence>MPSLVSRLLASTVLAVAMPIGLGGGCARAEAASQSTTPAETVRVVSQSRLERRHKTLQHSAASSSMLSAQRLAALGVTSTRQITNLTPNLYQPRATVGYSNSNYFIRGIGELDPQGEPSVGTYIDGVYLPRTIGTMQELLDIEDIQVDRGPVGFTTGHQAEGGAVRITTVVPGDKTRFVAETGYGSYNEWKTGFAASGPLIRDKVYASLAFEHHGRDGTDHNYTLDKDVNTIDYTQARAKLRFTPNDTLDITLAFDGTVDGSTNRGYANLLNRYRYGAYSIVFPKNNYSEAGFTGTAIQTLGPHLDLRSITAVRGYDDTGAYDNTGDVYARTSQLLYYRDRAYSQEFRLDGQWNRLSITTGAYGFFEEWYTARRANNTFGALSNDPNRMQFQPVNAVIDQKNWNAALYGIAHYKVLPTVTLSAGLRLNGEWHSNSETLRSLGPVPGFVTGVGGDLTALYDTPPGALNWAVSARGHWFRALPKGSIEWQLRPNVMLYATISQGGKSAGYDYRAQNPAVPRQAVLPYGPETVTTYEVGAKTDPIPNRFWINTALFYNDFNDIQITTSDPSTGLSRRYNAGNGHSWGAEIEGTLHPLRGVEVAATGSYLFAQLDRFDGNAVSTLYPTGLLVNATPHDGERLPFSPRFQGDLSASYSFDVPRVAGQFRVGGDASFQSAVFTDALENGFTRLPDQVYLNAQLSWVSPSRRWSAALTGRNLGDRRYPQSLSLLQRNGVPLLYSAAFADPRTLFLSLRYAL</sequence>
<dbReference type="InterPro" id="IPR039426">
    <property type="entry name" value="TonB-dep_rcpt-like"/>
</dbReference>
<keyword evidence="16" id="KW-1185">Reference proteome</keyword>
<dbReference type="EMBL" id="JAMSKV010000004">
    <property type="protein sequence ID" value="MCQ8278122.1"/>
    <property type="molecule type" value="Genomic_DNA"/>
</dbReference>
<evidence type="ECO:0000313" key="15">
    <source>
        <dbReference type="EMBL" id="MCQ8278122.1"/>
    </source>
</evidence>
<accession>A0ABT1W5F5</accession>
<keyword evidence="3" id="KW-1134">Transmembrane beta strand</keyword>
<feature type="domain" description="TonB-dependent receptor-like beta-barrel" evidence="13">
    <location>
        <begin position="224"/>
        <end position="715"/>
    </location>
</feature>
<dbReference type="RefSeq" id="WP_422863692.1">
    <property type="nucleotide sequence ID" value="NZ_JAMSKV010000004.1"/>
</dbReference>
<evidence type="ECO:0000256" key="12">
    <source>
        <dbReference type="SAM" id="SignalP"/>
    </source>
</evidence>
<keyword evidence="2" id="KW-0813">Transport</keyword>
<evidence type="ECO:0000256" key="7">
    <source>
        <dbReference type="ARBA" id="ARBA00023065"/>
    </source>
</evidence>
<keyword evidence="10" id="KW-0998">Cell outer membrane</keyword>
<keyword evidence="8 11" id="KW-0798">TonB box</keyword>
<keyword evidence="4" id="KW-0410">Iron transport</keyword>
<evidence type="ECO:0000256" key="4">
    <source>
        <dbReference type="ARBA" id="ARBA00022496"/>
    </source>
</evidence>
<keyword evidence="9 11" id="KW-0472">Membrane</keyword>
<keyword evidence="6" id="KW-0408">Iron</keyword>
<dbReference type="Pfam" id="PF07715">
    <property type="entry name" value="Plug"/>
    <property type="match status" value="1"/>
</dbReference>
<dbReference type="InterPro" id="IPR036942">
    <property type="entry name" value="Beta-barrel_TonB_sf"/>
</dbReference>
<feature type="chain" id="PRO_5045172639" evidence="12">
    <location>
        <begin position="18"/>
        <end position="754"/>
    </location>
</feature>
<evidence type="ECO:0000256" key="2">
    <source>
        <dbReference type="ARBA" id="ARBA00022448"/>
    </source>
</evidence>
<feature type="domain" description="TonB-dependent receptor plug" evidence="14">
    <location>
        <begin position="58"/>
        <end position="164"/>
    </location>
</feature>
<evidence type="ECO:0000256" key="11">
    <source>
        <dbReference type="RuleBase" id="RU003357"/>
    </source>
</evidence>
<keyword evidence="7" id="KW-0406">Ion transport</keyword>
<evidence type="ECO:0000313" key="16">
    <source>
        <dbReference type="Proteomes" id="UP001524587"/>
    </source>
</evidence>
<keyword evidence="5" id="KW-0812">Transmembrane</keyword>
<comment type="subcellular location">
    <subcellularLocation>
        <location evidence="1">Cell outer membrane</location>
        <topology evidence="1">Multi-pass membrane protein</topology>
    </subcellularLocation>
</comment>
<dbReference type="PANTHER" id="PTHR32552:SF81">
    <property type="entry name" value="TONB-DEPENDENT OUTER MEMBRANE RECEPTOR"/>
    <property type="match status" value="1"/>
</dbReference>
<dbReference type="InterPro" id="IPR012910">
    <property type="entry name" value="Plug_dom"/>
</dbReference>
<comment type="caution">
    <text evidence="15">The sequence shown here is derived from an EMBL/GenBank/DDBJ whole genome shotgun (WGS) entry which is preliminary data.</text>
</comment>
<dbReference type="PROSITE" id="PS51257">
    <property type="entry name" value="PROKAR_LIPOPROTEIN"/>
    <property type="match status" value="1"/>
</dbReference>
<name>A0ABT1W5F5_9PROT</name>
<gene>
    <name evidence="15" type="ORF">NFI95_06630</name>
</gene>
<feature type="signal peptide" evidence="12">
    <location>
        <begin position="1"/>
        <end position="17"/>
    </location>
</feature>
<evidence type="ECO:0000259" key="13">
    <source>
        <dbReference type="Pfam" id="PF00593"/>
    </source>
</evidence>
<evidence type="ECO:0000256" key="9">
    <source>
        <dbReference type="ARBA" id="ARBA00023136"/>
    </source>
</evidence>
<dbReference type="Pfam" id="PF00593">
    <property type="entry name" value="TonB_dep_Rec_b-barrel"/>
    <property type="match status" value="1"/>
</dbReference>
<evidence type="ECO:0000256" key="6">
    <source>
        <dbReference type="ARBA" id="ARBA00023004"/>
    </source>
</evidence>
<dbReference type="PANTHER" id="PTHR32552">
    <property type="entry name" value="FERRICHROME IRON RECEPTOR-RELATED"/>
    <property type="match status" value="1"/>
</dbReference>
<evidence type="ECO:0000256" key="3">
    <source>
        <dbReference type="ARBA" id="ARBA00022452"/>
    </source>
</evidence>
<evidence type="ECO:0000256" key="8">
    <source>
        <dbReference type="ARBA" id="ARBA00023077"/>
    </source>
</evidence>
<evidence type="ECO:0000256" key="10">
    <source>
        <dbReference type="ARBA" id="ARBA00023237"/>
    </source>
</evidence>
<dbReference type="SUPFAM" id="SSF56935">
    <property type="entry name" value="Porins"/>
    <property type="match status" value="1"/>
</dbReference>
<dbReference type="Proteomes" id="UP001524587">
    <property type="component" value="Unassembled WGS sequence"/>
</dbReference>